<dbReference type="InterPro" id="IPR011990">
    <property type="entry name" value="TPR-like_helical_dom_sf"/>
</dbReference>
<dbReference type="AlphaFoldDB" id="A0A2Z2MMY2"/>
<name>A0A2Z2MMY2_THEPR</name>
<dbReference type="Proteomes" id="UP000250179">
    <property type="component" value="Chromosome"/>
</dbReference>
<gene>
    <name evidence="1" type="ORF">A3L09_06720</name>
</gene>
<proteinExistence type="predicted"/>
<dbReference type="SUPFAM" id="SSF48452">
    <property type="entry name" value="TPR-like"/>
    <property type="match status" value="1"/>
</dbReference>
<evidence type="ECO:0000313" key="2">
    <source>
        <dbReference type="Proteomes" id="UP000250179"/>
    </source>
</evidence>
<dbReference type="EMBL" id="CP014862">
    <property type="protein sequence ID" value="ASJ03751.1"/>
    <property type="molecule type" value="Genomic_DNA"/>
</dbReference>
<dbReference type="OrthoDB" id="96942at2157"/>
<reference evidence="1 2" key="1">
    <citation type="submission" date="2016-03" db="EMBL/GenBank/DDBJ databases">
        <title>Complete genome sequence of Thermococcus profundus strain DT5432.</title>
        <authorList>
            <person name="Oger P.M."/>
        </authorList>
    </citation>
    <scope>NUCLEOTIDE SEQUENCE [LARGE SCALE GENOMIC DNA]</scope>
    <source>
        <strain evidence="1 2">DT 5432</strain>
    </source>
</reference>
<protein>
    <submittedName>
        <fullName evidence="1">Uncharacterized protein</fullName>
    </submittedName>
</protein>
<dbReference type="KEGG" id="tprf:A3L09_06720"/>
<dbReference type="Gene3D" id="1.25.40.10">
    <property type="entry name" value="Tetratricopeptide repeat domain"/>
    <property type="match status" value="1"/>
</dbReference>
<accession>A0A2Z2MMY2</accession>
<organism evidence="1 2">
    <name type="scientific">Thermococcus profundus</name>
    <dbReference type="NCBI Taxonomy" id="49899"/>
    <lineage>
        <taxon>Archaea</taxon>
        <taxon>Methanobacteriati</taxon>
        <taxon>Methanobacteriota</taxon>
        <taxon>Thermococci</taxon>
        <taxon>Thermococcales</taxon>
        <taxon>Thermococcaceae</taxon>
        <taxon>Thermococcus</taxon>
    </lineage>
</organism>
<evidence type="ECO:0000313" key="1">
    <source>
        <dbReference type="EMBL" id="ASJ03751.1"/>
    </source>
</evidence>
<sequence length="367" mass="41477">MERIEEYVRRDNVWGALRLISEEKDGVTRAELLAELLKRVTKYDEYRAVKDELLECTADAPDRKTKALILSIIGEALLSSGDYDGVKFFEEAISTARRIGFPLWRAEAFIGVALNLIRAGIYEDAYSLLNSAFEGVVVARTEDPDSAIRLLRNLADSLLISIEWIDDGEWAKLYLTTAAEVYEYIGIDFLANSAKAKAWIIDRALEGNTTFLRRLLAENRVDDAILMARYIPREHRGMAFLEIAFWLYANDYPELGRDIFNDATALLSENAGTEHEIAEIARDFLKLGYPDLAFRLTRFVENERLLSELLTRIAAEYHRQGDELMARTVAMSIPNETIKSRVVQQLGGGEHVGYEQGLQVAGGGKKR</sequence>
<keyword evidence="2" id="KW-1185">Reference proteome</keyword>